<feature type="region of interest" description="Disordered" evidence="1">
    <location>
        <begin position="1"/>
        <end position="101"/>
    </location>
</feature>
<feature type="compositionally biased region" description="Basic and acidic residues" evidence="1">
    <location>
        <begin position="48"/>
        <end position="72"/>
    </location>
</feature>
<dbReference type="AlphaFoldDB" id="A0A9W8TCI4"/>
<feature type="compositionally biased region" description="Basic residues" evidence="1">
    <location>
        <begin position="1"/>
        <end position="12"/>
    </location>
</feature>
<feature type="region of interest" description="Disordered" evidence="1">
    <location>
        <begin position="209"/>
        <end position="254"/>
    </location>
</feature>
<name>A0A9W8TCI4_9HYPO</name>
<dbReference type="Proteomes" id="UP001140502">
    <property type="component" value="Unassembled WGS sequence"/>
</dbReference>
<dbReference type="OrthoDB" id="5106364at2759"/>
<sequence length="254" mass="28390">MTKKKALMTRAHHLSEENLKQNQREMERERLKRAARSEENLGPGRLTFSREDLKDGGKGEKSNKIVKADKTKTPKSSKKKTRDETPQDTVDALASGGQNNLIPQGMVPLPYVSMVPPYHQAYGYPGASMNGQMVHPAMMGAQTYHPQMMAPHMAQPQMMMPQGMPQMTPGYGYMPVAYPQQAQFQNGYAPSMMYASNQGYTFVPVESPVRQTHLTEQEDIYENDESQGPEDESSQALTEEEPSSTGYEDSAFSD</sequence>
<gene>
    <name evidence="2" type="ORF">N0V84_011880</name>
</gene>
<organism evidence="2 3">
    <name type="scientific">Fusarium piperis</name>
    <dbReference type="NCBI Taxonomy" id="1435070"/>
    <lineage>
        <taxon>Eukaryota</taxon>
        <taxon>Fungi</taxon>
        <taxon>Dikarya</taxon>
        <taxon>Ascomycota</taxon>
        <taxon>Pezizomycotina</taxon>
        <taxon>Sordariomycetes</taxon>
        <taxon>Hypocreomycetidae</taxon>
        <taxon>Hypocreales</taxon>
        <taxon>Nectriaceae</taxon>
        <taxon>Fusarium</taxon>
        <taxon>Fusarium solani species complex</taxon>
    </lineage>
</organism>
<keyword evidence="3" id="KW-1185">Reference proteome</keyword>
<comment type="caution">
    <text evidence="2">The sequence shown here is derived from an EMBL/GenBank/DDBJ whole genome shotgun (WGS) entry which is preliminary data.</text>
</comment>
<proteinExistence type="predicted"/>
<evidence type="ECO:0000313" key="2">
    <source>
        <dbReference type="EMBL" id="KAJ4308810.1"/>
    </source>
</evidence>
<feature type="compositionally biased region" description="Basic and acidic residues" evidence="1">
    <location>
        <begin position="13"/>
        <end position="39"/>
    </location>
</feature>
<reference evidence="2" key="1">
    <citation type="submission" date="2022-10" db="EMBL/GenBank/DDBJ databases">
        <title>Tapping the CABI collections for fungal endophytes: first genome assemblies for Collariella, Neodidymelliopsis, Ascochyta clinopodiicola, Didymella pomorum, Didymosphaeria variabile, Neocosmospora piperis and Neocucurbitaria cava.</title>
        <authorList>
            <person name="Hill R."/>
        </authorList>
    </citation>
    <scope>NUCLEOTIDE SEQUENCE</scope>
    <source>
        <strain evidence="2">IMI 366586</strain>
    </source>
</reference>
<feature type="compositionally biased region" description="Polar residues" evidence="1">
    <location>
        <begin position="243"/>
        <end position="254"/>
    </location>
</feature>
<evidence type="ECO:0000256" key="1">
    <source>
        <dbReference type="SAM" id="MobiDB-lite"/>
    </source>
</evidence>
<protein>
    <submittedName>
        <fullName evidence="2">Uncharacterized protein</fullName>
    </submittedName>
</protein>
<dbReference type="EMBL" id="JAPEUR010000490">
    <property type="protein sequence ID" value="KAJ4308810.1"/>
    <property type="molecule type" value="Genomic_DNA"/>
</dbReference>
<evidence type="ECO:0000313" key="3">
    <source>
        <dbReference type="Proteomes" id="UP001140502"/>
    </source>
</evidence>
<feature type="compositionally biased region" description="Acidic residues" evidence="1">
    <location>
        <begin position="217"/>
        <end position="242"/>
    </location>
</feature>
<accession>A0A9W8TCI4</accession>